<organism evidence="17 18">
    <name type="scientific">Streptomyces cuspidosporus</name>
    <dbReference type="NCBI Taxonomy" id="66882"/>
    <lineage>
        <taxon>Bacteria</taxon>
        <taxon>Bacillati</taxon>
        <taxon>Actinomycetota</taxon>
        <taxon>Actinomycetes</taxon>
        <taxon>Kitasatosporales</taxon>
        <taxon>Streptomycetaceae</taxon>
        <taxon>Streptomyces</taxon>
    </lineage>
</organism>
<dbReference type="InterPro" id="IPR036890">
    <property type="entry name" value="HATPase_C_sf"/>
</dbReference>
<keyword evidence="5" id="KW-0597">Phosphoprotein</keyword>
<comment type="catalytic activity">
    <reaction evidence="1">
        <text>ATP + protein L-histidine = ADP + protein N-phospho-L-histidine.</text>
        <dbReference type="EC" id="2.7.13.3"/>
    </reaction>
</comment>
<reference evidence="18" key="1">
    <citation type="journal article" date="2019" name="Int. J. Syst. Evol. Microbiol.">
        <title>The Global Catalogue of Microorganisms (GCM) 10K type strain sequencing project: providing services to taxonomists for standard genome sequencing and annotation.</title>
        <authorList>
            <consortium name="The Broad Institute Genomics Platform"/>
            <consortium name="The Broad Institute Genome Sequencing Center for Infectious Disease"/>
            <person name="Wu L."/>
            <person name="Ma J."/>
        </authorList>
    </citation>
    <scope>NUCLEOTIDE SEQUENCE [LARGE SCALE GENOMIC DNA]</scope>
    <source>
        <strain evidence="18">JCM 4316</strain>
    </source>
</reference>
<evidence type="ECO:0000259" key="16">
    <source>
        <dbReference type="PROSITE" id="PS50109"/>
    </source>
</evidence>
<comment type="subcellular location">
    <subcellularLocation>
        <location evidence="2">Cell membrane</location>
        <topology evidence="2">Multi-pass membrane protein</topology>
    </subcellularLocation>
</comment>
<dbReference type="SUPFAM" id="SSF55890">
    <property type="entry name" value="Sporulation response regulatory protein Spo0B"/>
    <property type="match status" value="1"/>
</dbReference>
<dbReference type="InterPro" id="IPR005467">
    <property type="entry name" value="His_kinase_dom"/>
</dbReference>
<accession>A0ABP5TJ33</accession>
<evidence type="ECO:0000256" key="11">
    <source>
        <dbReference type="ARBA" id="ARBA00022989"/>
    </source>
</evidence>
<dbReference type="SUPFAM" id="SSF55785">
    <property type="entry name" value="PYP-like sensor domain (PAS domain)"/>
    <property type="match status" value="1"/>
</dbReference>
<dbReference type="InterPro" id="IPR003594">
    <property type="entry name" value="HATPase_dom"/>
</dbReference>
<dbReference type="SMART" id="SM00091">
    <property type="entry name" value="PAS"/>
    <property type="match status" value="1"/>
</dbReference>
<evidence type="ECO:0000256" key="9">
    <source>
        <dbReference type="ARBA" id="ARBA00022777"/>
    </source>
</evidence>
<dbReference type="InterPro" id="IPR016120">
    <property type="entry name" value="Sig_transdc_His_kin_SpoOB"/>
</dbReference>
<dbReference type="InterPro" id="IPR029151">
    <property type="entry name" value="Sensor-like_sf"/>
</dbReference>
<dbReference type="EMBL" id="BAAASD010000022">
    <property type="protein sequence ID" value="GAA2354093.1"/>
    <property type="molecule type" value="Genomic_DNA"/>
</dbReference>
<dbReference type="PRINTS" id="PR00344">
    <property type="entry name" value="BCTRLSENSOR"/>
</dbReference>
<dbReference type="Pfam" id="PF00989">
    <property type="entry name" value="PAS"/>
    <property type="match status" value="1"/>
</dbReference>
<feature type="compositionally biased region" description="Low complexity" evidence="14">
    <location>
        <begin position="540"/>
        <end position="555"/>
    </location>
</feature>
<dbReference type="SMART" id="SM00387">
    <property type="entry name" value="HATPase_c"/>
    <property type="match status" value="1"/>
</dbReference>
<dbReference type="SUPFAM" id="SSF55874">
    <property type="entry name" value="ATPase domain of HSP90 chaperone/DNA topoisomerase II/histidine kinase"/>
    <property type="match status" value="1"/>
</dbReference>
<keyword evidence="13 15" id="KW-0472">Membrane</keyword>
<dbReference type="Pfam" id="PF02518">
    <property type="entry name" value="HATPase_c"/>
    <property type="match status" value="1"/>
</dbReference>
<dbReference type="GO" id="GO:0016301">
    <property type="term" value="F:kinase activity"/>
    <property type="evidence" value="ECO:0007669"/>
    <property type="project" value="UniProtKB-KW"/>
</dbReference>
<feature type="compositionally biased region" description="Polar residues" evidence="14">
    <location>
        <begin position="593"/>
        <end position="602"/>
    </location>
</feature>
<keyword evidence="12" id="KW-0902">Two-component regulatory system</keyword>
<feature type="transmembrane region" description="Helical" evidence="15">
    <location>
        <begin position="12"/>
        <end position="36"/>
    </location>
</feature>
<evidence type="ECO:0000256" key="6">
    <source>
        <dbReference type="ARBA" id="ARBA00022679"/>
    </source>
</evidence>
<keyword evidence="11 15" id="KW-1133">Transmembrane helix</keyword>
<sequence length="602" mass="63356">MTEVRIRWPRRVSAQVLAVQLTLTAGVMVLATGLFLAPLSSEIDDQAMHKALSIAQATAADPHLADDLLTTAPSARGPVQRKAERIRRATGALYVVVLDRRGVRWSHTTTARIGEHVSTDPGAALSGQQIMQIDVGTLGRSARAKVPLRTADGKIVGAVSVGIGYGSVRDQLLATVPRLLRYAGLALGVGVLAAIGVSRSLHRRTHGIAFADISALLDEREAMLHGIREGVVAFDREGRIRLINDEARRLLGVGADATGRTLEEALPPGRTTEVLAGRADGADLLTVSGGRVLVANRMPTKDGGAVATLRDRTELELLGRELDSTRGLLDALRAQGHEHANRLHTLLGLLELGLHQRAAEFISGLTDTHRASAEQISERVRDPLLSALLVGKAAIVAERGASLRVSPQTLLTERVVDPRDLVTVLGNLVDNALDAVASQSRPDPFIEVELRAEGTTAVLRVSDNGPGVPPGMREQIFAEGWSTKRAPSSPAPSPRGRGIGLALVRRLAERYGGMARVTARAGGGAVFTVILPEALDPDAARTPAPDPDLTTAPGPTSAPDLTTAPDLTSAPDLTTAPGPAPGGDTRADHVPVQQLTTAGESR</sequence>
<evidence type="ECO:0000313" key="17">
    <source>
        <dbReference type="EMBL" id="GAA2354093.1"/>
    </source>
</evidence>
<keyword evidence="4" id="KW-1003">Cell membrane</keyword>
<proteinExistence type="predicted"/>
<evidence type="ECO:0000256" key="12">
    <source>
        <dbReference type="ARBA" id="ARBA00023012"/>
    </source>
</evidence>
<feature type="domain" description="Histidine kinase" evidence="16">
    <location>
        <begin position="417"/>
        <end position="535"/>
    </location>
</feature>
<dbReference type="CDD" id="cd16915">
    <property type="entry name" value="HATPase_DpiB-CitA-like"/>
    <property type="match status" value="1"/>
</dbReference>
<comment type="caution">
    <text evidence="17">The sequence shown here is derived from an EMBL/GenBank/DDBJ whole genome shotgun (WGS) entry which is preliminary data.</text>
</comment>
<keyword evidence="6" id="KW-0808">Transferase</keyword>
<evidence type="ECO:0000256" key="10">
    <source>
        <dbReference type="ARBA" id="ARBA00022840"/>
    </source>
</evidence>
<dbReference type="PANTHER" id="PTHR43547:SF10">
    <property type="entry name" value="SENSOR HISTIDINE KINASE DCUS"/>
    <property type="match status" value="1"/>
</dbReference>
<dbReference type="InterPro" id="IPR013767">
    <property type="entry name" value="PAS_fold"/>
</dbReference>
<protein>
    <recommendedName>
        <fullName evidence="3">histidine kinase</fullName>
        <ecNumber evidence="3">2.7.13.3</ecNumber>
    </recommendedName>
</protein>
<keyword evidence="9 17" id="KW-0418">Kinase</keyword>
<evidence type="ECO:0000256" key="1">
    <source>
        <dbReference type="ARBA" id="ARBA00000085"/>
    </source>
</evidence>
<dbReference type="InterPro" id="IPR033463">
    <property type="entry name" value="sCache_3"/>
</dbReference>
<evidence type="ECO:0000256" key="8">
    <source>
        <dbReference type="ARBA" id="ARBA00022741"/>
    </source>
</evidence>
<keyword evidence="18" id="KW-1185">Reference proteome</keyword>
<dbReference type="InterPro" id="IPR000014">
    <property type="entry name" value="PAS"/>
</dbReference>
<keyword evidence="7 15" id="KW-0812">Transmembrane</keyword>
<evidence type="ECO:0000256" key="13">
    <source>
        <dbReference type="ARBA" id="ARBA00023136"/>
    </source>
</evidence>
<evidence type="ECO:0000256" key="4">
    <source>
        <dbReference type="ARBA" id="ARBA00022475"/>
    </source>
</evidence>
<evidence type="ECO:0000256" key="14">
    <source>
        <dbReference type="SAM" id="MobiDB-lite"/>
    </source>
</evidence>
<evidence type="ECO:0000256" key="3">
    <source>
        <dbReference type="ARBA" id="ARBA00012438"/>
    </source>
</evidence>
<evidence type="ECO:0000256" key="2">
    <source>
        <dbReference type="ARBA" id="ARBA00004651"/>
    </source>
</evidence>
<evidence type="ECO:0000256" key="7">
    <source>
        <dbReference type="ARBA" id="ARBA00022692"/>
    </source>
</evidence>
<feature type="region of interest" description="Disordered" evidence="14">
    <location>
        <begin position="537"/>
        <end position="602"/>
    </location>
</feature>
<dbReference type="Pfam" id="PF17203">
    <property type="entry name" value="sCache_3_2"/>
    <property type="match status" value="1"/>
</dbReference>
<dbReference type="InterPro" id="IPR004358">
    <property type="entry name" value="Sig_transdc_His_kin-like_C"/>
</dbReference>
<name>A0ABP5TJ33_9ACTN</name>
<dbReference type="Proteomes" id="UP001500253">
    <property type="component" value="Unassembled WGS sequence"/>
</dbReference>
<dbReference type="Gene3D" id="1.10.287.130">
    <property type="match status" value="1"/>
</dbReference>
<dbReference type="PROSITE" id="PS50109">
    <property type="entry name" value="HIS_KIN"/>
    <property type="match status" value="1"/>
</dbReference>
<dbReference type="EC" id="2.7.13.3" evidence="3"/>
<dbReference type="Gene3D" id="3.30.450.20">
    <property type="entry name" value="PAS domain"/>
    <property type="match status" value="2"/>
</dbReference>
<dbReference type="PANTHER" id="PTHR43547">
    <property type="entry name" value="TWO-COMPONENT HISTIDINE KINASE"/>
    <property type="match status" value="1"/>
</dbReference>
<dbReference type="Gene3D" id="3.30.565.10">
    <property type="entry name" value="Histidine kinase-like ATPase, C-terminal domain"/>
    <property type="match status" value="1"/>
</dbReference>
<gene>
    <name evidence="17" type="ORF">GCM10010246_48830</name>
</gene>
<dbReference type="SUPFAM" id="SSF103190">
    <property type="entry name" value="Sensory domain-like"/>
    <property type="match status" value="1"/>
</dbReference>
<evidence type="ECO:0000256" key="15">
    <source>
        <dbReference type="SAM" id="Phobius"/>
    </source>
</evidence>
<keyword evidence="8" id="KW-0547">Nucleotide-binding</keyword>
<dbReference type="InterPro" id="IPR035965">
    <property type="entry name" value="PAS-like_dom_sf"/>
</dbReference>
<evidence type="ECO:0000256" key="5">
    <source>
        <dbReference type="ARBA" id="ARBA00022553"/>
    </source>
</evidence>
<evidence type="ECO:0000313" key="18">
    <source>
        <dbReference type="Proteomes" id="UP001500253"/>
    </source>
</evidence>
<dbReference type="CDD" id="cd00130">
    <property type="entry name" value="PAS"/>
    <property type="match status" value="1"/>
</dbReference>
<keyword evidence="10" id="KW-0067">ATP-binding</keyword>